<sequence length="49" mass="5484">SEDGIWRVEDDLSTFEDLEQFTAGSTQGISHNGIVAAVIVDGRNWRFLM</sequence>
<keyword evidence="2" id="KW-1185">Reference proteome</keyword>
<protein>
    <submittedName>
        <fullName evidence="1">Uncharacterized protein</fullName>
    </submittedName>
</protein>
<dbReference type="EMBL" id="BGPR01185720">
    <property type="protein sequence ID" value="GBM76366.1"/>
    <property type="molecule type" value="Genomic_DNA"/>
</dbReference>
<evidence type="ECO:0000313" key="1">
    <source>
        <dbReference type="EMBL" id="GBM76366.1"/>
    </source>
</evidence>
<reference evidence="1 2" key="1">
    <citation type="journal article" date="2019" name="Sci. Rep.">
        <title>Orb-weaving spider Araneus ventricosus genome elucidates the spidroin gene catalogue.</title>
        <authorList>
            <person name="Kono N."/>
            <person name="Nakamura H."/>
            <person name="Ohtoshi R."/>
            <person name="Moran D.A.P."/>
            <person name="Shinohara A."/>
            <person name="Yoshida Y."/>
            <person name="Fujiwara M."/>
            <person name="Mori M."/>
            <person name="Tomita M."/>
            <person name="Arakawa K."/>
        </authorList>
    </citation>
    <scope>NUCLEOTIDE SEQUENCE [LARGE SCALE GENOMIC DNA]</scope>
</reference>
<feature type="non-terminal residue" evidence="1">
    <location>
        <position position="1"/>
    </location>
</feature>
<dbReference type="Proteomes" id="UP000499080">
    <property type="component" value="Unassembled WGS sequence"/>
</dbReference>
<proteinExistence type="predicted"/>
<evidence type="ECO:0000313" key="2">
    <source>
        <dbReference type="Proteomes" id="UP000499080"/>
    </source>
</evidence>
<organism evidence="1 2">
    <name type="scientific">Araneus ventricosus</name>
    <name type="common">Orbweaver spider</name>
    <name type="synonym">Epeira ventricosa</name>
    <dbReference type="NCBI Taxonomy" id="182803"/>
    <lineage>
        <taxon>Eukaryota</taxon>
        <taxon>Metazoa</taxon>
        <taxon>Ecdysozoa</taxon>
        <taxon>Arthropoda</taxon>
        <taxon>Chelicerata</taxon>
        <taxon>Arachnida</taxon>
        <taxon>Araneae</taxon>
        <taxon>Araneomorphae</taxon>
        <taxon>Entelegynae</taxon>
        <taxon>Araneoidea</taxon>
        <taxon>Araneidae</taxon>
        <taxon>Araneus</taxon>
    </lineage>
</organism>
<name>A0A4Y2IHB4_ARAVE</name>
<accession>A0A4Y2IHB4</accession>
<gene>
    <name evidence="1" type="ORF">AVEN_21360_1</name>
</gene>
<comment type="caution">
    <text evidence="1">The sequence shown here is derived from an EMBL/GenBank/DDBJ whole genome shotgun (WGS) entry which is preliminary data.</text>
</comment>
<dbReference type="AlphaFoldDB" id="A0A4Y2IHB4"/>